<dbReference type="AlphaFoldDB" id="A0A4P9WLC1"/>
<dbReference type="EMBL" id="KZ995065">
    <property type="protein sequence ID" value="RKO91446.1"/>
    <property type="molecule type" value="Genomic_DNA"/>
</dbReference>
<feature type="region of interest" description="Disordered" evidence="1">
    <location>
        <begin position="216"/>
        <end position="278"/>
    </location>
</feature>
<keyword evidence="3" id="KW-1185">Reference proteome</keyword>
<accession>A0A4P9WLC1</accession>
<feature type="compositionally biased region" description="Low complexity" evidence="1">
    <location>
        <begin position="160"/>
        <end position="181"/>
    </location>
</feature>
<organism evidence="2 3">
    <name type="scientific">Blyttiomyces helicus</name>
    <dbReference type="NCBI Taxonomy" id="388810"/>
    <lineage>
        <taxon>Eukaryota</taxon>
        <taxon>Fungi</taxon>
        <taxon>Fungi incertae sedis</taxon>
        <taxon>Chytridiomycota</taxon>
        <taxon>Chytridiomycota incertae sedis</taxon>
        <taxon>Chytridiomycetes</taxon>
        <taxon>Chytridiomycetes incertae sedis</taxon>
        <taxon>Blyttiomyces</taxon>
    </lineage>
</organism>
<evidence type="ECO:0000256" key="1">
    <source>
        <dbReference type="SAM" id="MobiDB-lite"/>
    </source>
</evidence>
<name>A0A4P9WLC1_9FUNG</name>
<gene>
    <name evidence="2" type="ORF">BDK51DRAFT_45671</name>
</gene>
<proteinExistence type="predicted"/>
<feature type="region of interest" description="Disordered" evidence="1">
    <location>
        <begin position="116"/>
        <end position="184"/>
    </location>
</feature>
<protein>
    <submittedName>
        <fullName evidence="2">Uncharacterized protein</fullName>
    </submittedName>
</protein>
<sequence>MLPNGIQNRRLPRNFPINVVVKHALDPTAFDLWAHLNVQIPVFPDLSILSTELSSLASSSNVSGIPSNVVNYGLSPVQGPSNPYRQIADTQPSRLLPPSNSRNALFMASAAAQIGKHMTKPTAAPVQHPSDNDVVQRTSTPSGSSPSRSRVNHLGAVQNSPARAPTAAATSPVPVVASSPSQDAVMKRTSFVRPGVARHYTLPLSLQNNAARVPLPAARAPHPPTASPAPDVAPKRAPSASPGVARRHTTSQTAAEATPRRARPVHAPAGGAGNMPVEVDSLDDALSAWNTRFDAQPLVEVLLASKTPTAVAKALAGIVAPLLSGTLRIRRGAGPALDAAVVNRTAILLLWLREKETAPPSHPICHPFSPPFVVDGEDHDDDETDSDGEQEMTVDAMSTAVAAMKVEA</sequence>
<reference evidence="3" key="1">
    <citation type="journal article" date="2018" name="Nat. Microbiol.">
        <title>Leveraging single-cell genomics to expand the fungal tree of life.</title>
        <authorList>
            <person name="Ahrendt S.R."/>
            <person name="Quandt C.A."/>
            <person name="Ciobanu D."/>
            <person name="Clum A."/>
            <person name="Salamov A."/>
            <person name="Andreopoulos B."/>
            <person name="Cheng J.F."/>
            <person name="Woyke T."/>
            <person name="Pelin A."/>
            <person name="Henrissat B."/>
            <person name="Reynolds N.K."/>
            <person name="Benny G.L."/>
            <person name="Smith M.E."/>
            <person name="James T.Y."/>
            <person name="Grigoriev I.V."/>
        </authorList>
    </citation>
    <scope>NUCLEOTIDE SEQUENCE [LARGE SCALE GENOMIC DNA]</scope>
</reference>
<evidence type="ECO:0000313" key="3">
    <source>
        <dbReference type="Proteomes" id="UP000269721"/>
    </source>
</evidence>
<feature type="compositionally biased region" description="Low complexity" evidence="1">
    <location>
        <begin position="137"/>
        <end position="149"/>
    </location>
</feature>
<evidence type="ECO:0000313" key="2">
    <source>
        <dbReference type="EMBL" id="RKO91446.1"/>
    </source>
</evidence>
<dbReference type="Proteomes" id="UP000269721">
    <property type="component" value="Unassembled WGS sequence"/>
</dbReference>